<gene>
    <name evidence="1" type="ORF">AVEN_169952_1</name>
</gene>
<evidence type="ECO:0000313" key="2">
    <source>
        <dbReference type="Proteomes" id="UP000499080"/>
    </source>
</evidence>
<name>A0A4Y2JDP8_ARAVE</name>
<accession>A0A4Y2JDP8</accession>
<dbReference type="AlphaFoldDB" id="A0A4Y2JDP8"/>
<keyword evidence="2" id="KW-1185">Reference proteome</keyword>
<comment type="caution">
    <text evidence="1">The sequence shown here is derived from an EMBL/GenBank/DDBJ whole genome shotgun (WGS) entry which is preliminary data.</text>
</comment>
<sequence>MEDKTGSAFCVRKDDITKYEWMAKLRPFNTVFQAELLATHEACLWASTTNQQEILLKSANIKLGWIRAHVGYSGNEAEDVLAKRATQDGIPIHIPEYQESIIHRIKSVLQNESIILWQKEWDNGETGRSVYNVLLLLHGKGPK</sequence>
<dbReference type="Proteomes" id="UP000499080">
    <property type="component" value="Unassembled WGS sequence"/>
</dbReference>
<dbReference type="EMBL" id="BGPR01003372">
    <property type="protein sequence ID" value="GBM87316.1"/>
    <property type="molecule type" value="Genomic_DNA"/>
</dbReference>
<reference evidence="1 2" key="1">
    <citation type="journal article" date="2019" name="Sci. Rep.">
        <title>Orb-weaving spider Araneus ventricosus genome elucidates the spidroin gene catalogue.</title>
        <authorList>
            <person name="Kono N."/>
            <person name="Nakamura H."/>
            <person name="Ohtoshi R."/>
            <person name="Moran D.A.P."/>
            <person name="Shinohara A."/>
            <person name="Yoshida Y."/>
            <person name="Fujiwara M."/>
            <person name="Mori M."/>
            <person name="Tomita M."/>
            <person name="Arakawa K."/>
        </authorList>
    </citation>
    <scope>NUCLEOTIDE SEQUENCE [LARGE SCALE GENOMIC DNA]</scope>
</reference>
<protein>
    <submittedName>
        <fullName evidence="1">Uncharacterized protein</fullName>
    </submittedName>
</protein>
<dbReference type="SUPFAM" id="SSF53098">
    <property type="entry name" value="Ribonuclease H-like"/>
    <property type="match status" value="1"/>
</dbReference>
<proteinExistence type="predicted"/>
<organism evidence="1 2">
    <name type="scientific">Araneus ventricosus</name>
    <name type="common">Orbweaver spider</name>
    <name type="synonym">Epeira ventricosa</name>
    <dbReference type="NCBI Taxonomy" id="182803"/>
    <lineage>
        <taxon>Eukaryota</taxon>
        <taxon>Metazoa</taxon>
        <taxon>Ecdysozoa</taxon>
        <taxon>Arthropoda</taxon>
        <taxon>Chelicerata</taxon>
        <taxon>Arachnida</taxon>
        <taxon>Araneae</taxon>
        <taxon>Araneomorphae</taxon>
        <taxon>Entelegynae</taxon>
        <taxon>Araneoidea</taxon>
        <taxon>Araneidae</taxon>
        <taxon>Araneus</taxon>
    </lineage>
</organism>
<evidence type="ECO:0000313" key="1">
    <source>
        <dbReference type="EMBL" id="GBM87316.1"/>
    </source>
</evidence>
<dbReference type="InterPro" id="IPR012337">
    <property type="entry name" value="RNaseH-like_sf"/>
</dbReference>